<evidence type="ECO:0000313" key="3">
    <source>
        <dbReference type="Proteomes" id="UP001596242"/>
    </source>
</evidence>
<dbReference type="Proteomes" id="UP001596242">
    <property type="component" value="Unassembled WGS sequence"/>
</dbReference>
<comment type="caution">
    <text evidence="2">The sequence shown here is derived from an EMBL/GenBank/DDBJ whole genome shotgun (WGS) entry which is preliminary data.</text>
</comment>
<gene>
    <name evidence="2" type="ORF">ACFP50_30580</name>
</gene>
<feature type="compositionally biased region" description="Polar residues" evidence="1">
    <location>
        <begin position="59"/>
        <end position="78"/>
    </location>
</feature>
<name>A0ABW1M8A9_9ACTN</name>
<accession>A0ABW1M8A9</accession>
<dbReference type="EMBL" id="JBHSPT010000088">
    <property type="protein sequence ID" value="MFC6059597.1"/>
    <property type="molecule type" value="Genomic_DNA"/>
</dbReference>
<evidence type="ECO:0000256" key="1">
    <source>
        <dbReference type="SAM" id="MobiDB-lite"/>
    </source>
</evidence>
<proteinExistence type="predicted"/>
<feature type="compositionally biased region" description="Acidic residues" evidence="1">
    <location>
        <begin position="136"/>
        <end position="149"/>
    </location>
</feature>
<evidence type="ECO:0000313" key="2">
    <source>
        <dbReference type="EMBL" id="MFC6059597.1"/>
    </source>
</evidence>
<protein>
    <submittedName>
        <fullName evidence="2">Uncharacterized protein</fullName>
    </submittedName>
</protein>
<keyword evidence="3" id="KW-1185">Reference proteome</keyword>
<feature type="region of interest" description="Disordered" evidence="1">
    <location>
        <begin position="21"/>
        <end position="159"/>
    </location>
</feature>
<reference evidence="3" key="1">
    <citation type="journal article" date="2019" name="Int. J. Syst. Evol. Microbiol.">
        <title>The Global Catalogue of Microorganisms (GCM) 10K type strain sequencing project: providing services to taxonomists for standard genome sequencing and annotation.</title>
        <authorList>
            <consortium name="The Broad Institute Genomics Platform"/>
            <consortium name="The Broad Institute Genome Sequencing Center for Infectious Disease"/>
            <person name="Wu L."/>
            <person name="Ma J."/>
        </authorList>
    </citation>
    <scope>NUCLEOTIDE SEQUENCE [LARGE SCALE GENOMIC DNA]</scope>
    <source>
        <strain evidence="3">JCM 12763</strain>
    </source>
</reference>
<feature type="compositionally biased region" description="Acidic residues" evidence="1">
    <location>
        <begin position="81"/>
        <end position="90"/>
    </location>
</feature>
<sequence length="159" mass="15665">MAGFVLAAGALSLAELGLDAPGAKSEPAVAGDETPAGGPVGTEPAPQSSGAPGVGADASVTSPSAEASGSPSVSQSPTGEEPAEAEDEPGEAASWAPAGTSSADPATGRPQEPPARPHAPADPDDPDPAPTKPEPDPEPEPEPEPEPSETCDRFLWWCT</sequence>
<organism evidence="2 3">
    <name type="scientific">Streptomyces pratens</name>
    <dbReference type="NCBI Taxonomy" id="887456"/>
    <lineage>
        <taxon>Bacteria</taxon>
        <taxon>Bacillati</taxon>
        <taxon>Actinomycetota</taxon>
        <taxon>Actinomycetes</taxon>
        <taxon>Kitasatosporales</taxon>
        <taxon>Streptomycetaceae</taxon>
        <taxon>Streptomyces</taxon>
    </lineage>
</organism>